<reference evidence="1" key="1">
    <citation type="submission" date="2023-03" db="EMBL/GenBank/DDBJ databases">
        <title>Lomoglobus Profundus gen. nov., sp. nov., a novel member of the phylum Verrucomicrobia, isolated from deep-marine sediment of South China Sea.</title>
        <authorList>
            <person name="Ahmad T."/>
            <person name="Ishaq S.E."/>
            <person name="Wang F."/>
        </authorList>
    </citation>
    <scope>NUCLEOTIDE SEQUENCE</scope>
    <source>
        <strain evidence="1">LMO-M01</strain>
    </source>
</reference>
<evidence type="ECO:0000313" key="2">
    <source>
        <dbReference type="Proteomes" id="UP001218638"/>
    </source>
</evidence>
<proteinExistence type="predicted"/>
<evidence type="ECO:0000313" key="1">
    <source>
        <dbReference type="EMBL" id="WED67055.1"/>
    </source>
</evidence>
<dbReference type="KEGG" id="slom:PXH66_09350"/>
<sequence length="327" mass="35329">MRFFTCLWLVLGGVPILNAAEDRGELLLVIGAAGESSYAEVFQATADAWIEAAAAADLSLTTVGSAAGENSRDEMQTWIASRLEPDDRPIWIVFVGHGSFDGSTARMNLPGPDVSATEMSTWLSPVQRSLVFVHSGAASAPFVDALSGPNRIIVAATESGNEVNFARFGRHFADAITSPDADIDQDGQTSVLEAFVTASQEVQAFYAESGRLATEHAIIDDNGDRRGTPYDFFNGTRLAKTPTDPTAVPDGTRARLLSLVPSAAELALTPDQRARRDALETKVTRLRAQKTILTEDDYYARLEALFRQLAAVYREPSAESDDRAQTK</sequence>
<dbReference type="AlphaFoldDB" id="A0AAF0CS27"/>
<name>A0AAF0CS27_9BACT</name>
<dbReference type="EMBL" id="CP119075">
    <property type="protein sequence ID" value="WED67055.1"/>
    <property type="molecule type" value="Genomic_DNA"/>
</dbReference>
<accession>A0AAF0CS27</accession>
<keyword evidence="2" id="KW-1185">Reference proteome</keyword>
<dbReference type="Proteomes" id="UP001218638">
    <property type="component" value="Chromosome"/>
</dbReference>
<protein>
    <submittedName>
        <fullName evidence="1">Uncharacterized protein</fullName>
    </submittedName>
</protein>
<dbReference type="RefSeq" id="WP_330932335.1">
    <property type="nucleotide sequence ID" value="NZ_CP119075.1"/>
</dbReference>
<organism evidence="1 2">
    <name type="scientific">Synoicihabitans lomoniglobus</name>
    <dbReference type="NCBI Taxonomy" id="2909285"/>
    <lineage>
        <taxon>Bacteria</taxon>
        <taxon>Pseudomonadati</taxon>
        <taxon>Verrucomicrobiota</taxon>
        <taxon>Opitutia</taxon>
        <taxon>Opitutales</taxon>
        <taxon>Opitutaceae</taxon>
        <taxon>Synoicihabitans</taxon>
    </lineage>
</organism>
<gene>
    <name evidence="1" type="ORF">PXH66_09350</name>
</gene>